<dbReference type="GO" id="GO:0043565">
    <property type="term" value="F:sequence-specific DNA binding"/>
    <property type="evidence" value="ECO:0007669"/>
    <property type="project" value="InterPro"/>
</dbReference>
<dbReference type="InterPro" id="IPR003313">
    <property type="entry name" value="AraC-bd"/>
</dbReference>
<dbReference type="GO" id="GO:0005975">
    <property type="term" value="P:carbohydrate metabolic process"/>
    <property type="evidence" value="ECO:0007669"/>
    <property type="project" value="InterPro"/>
</dbReference>
<dbReference type="InterPro" id="IPR049166">
    <property type="entry name" value="GH39_cat"/>
</dbReference>
<dbReference type="Pfam" id="PF12833">
    <property type="entry name" value="HTH_18"/>
    <property type="match status" value="1"/>
</dbReference>
<evidence type="ECO:0000256" key="2">
    <source>
        <dbReference type="ARBA" id="ARBA00022801"/>
    </source>
</evidence>
<evidence type="ECO:0000256" key="5">
    <source>
        <dbReference type="ARBA" id="ARBA00023163"/>
    </source>
</evidence>
<dbReference type="Pfam" id="PF02311">
    <property type="entry name" value="AraC_binding"/>
    <property type="match status" value="1"/>
</dbReference>
<dbReference type="PANTHER" id="PTHR43280">
    <property type="entry name" value="ARAC-FAMILY TRANSCRIPTIONAL REGULATOR"/>
    <property type="match status" value="1"/>
</dbReference>
<sequence>MHIDFTPLRLNICTSKETSQMEYRHEIINFPKKLPIHFFLHRIGDVNRHWHQSLELIFNIKGNVEITVEDTPYTLSTGDVILINSNEIHELHSEDATIIALQIKLELLNESFIDTNKIYFDCNSVNSKDSSRFNNIKRIVAEILRHNISADEFIDVKNVSLVYELLHALCTNFNSGKNSAKKHTQENLNRLSRILDYINSKFREPLSLQTVAVMEYLSVPYLSKFFTKSVGISFKDYLKQVRLHHAVNDLFNDTLNIATIASSNGFPNTRSFVTAFQEKYNEFPSVWRKKHSGQVLGSIEATKEKSVNYYQVEPQSYYEEISKFIYNHIDYKPASIQIPKYSTQYTSIDIDTQATGQELKHTFKKFIGVSRAKEVLFADVQEALRNAQEEIGFSYIKMHSLLDDDMMVYSEDSQGKPVYNFRLIDKVMDFLLSIKLKPLVQFSFMPKLLASDISKTVFYTQINTSPPNDIEKWDRLITELTRHFIMRYGIEEVRSWLFCVWNEPSSSNLLFGFSEDRIFYQLYEHTRRAVKQVDASLLFGGPAAFSTYNKSDAWLFDFLSFSKEHHCVPDFITVHYYDIDLAHVNLHHPTIENQLHLSPVTTSFRQFIDRLKTGLRDFELGHLPVYMTEWNSTVSHKDLMSDTCFKSAYIVKHVIENYDRLEAFGYWLLTDLHEENFLPSALFHGGLGMFTYNHIKKPSYHAFYLLNKLGDTQVANGDGFMITQSSEGYQIILHNYHHYDDMYAQGISLSISYSERYSHFPRKSKREFQFNLSQMEGEYLITHHFVNREYGSAFDQEVRMGLSPDHSDDEIQYLRNLSIPKIEKEKISSSGNLLVHTILEPFEIRLIEVKRLYG</sequence>
<keyword evidence="4" id="KW-0238">DNA-binding</keyword>
<dbReference type="Pfam" id="PF01229">
    <property type="entry name" value="Glyco_hydro_39"/>
    <property type="match status" value="1"/>
</dbReference>
<dbReference type="EMBL" id="CP041969">
    <property type="protein sequence ID" value="QMV44012.1"/>
    <property type="molecule type" value="Genomic_DNA"/>
</dbReference>
<keyword evidence="10" id="KW-1185">Reference proteome</keyword>
<dbReference type="InterPro" id="IPR017853">
    <property type="entry name" value="GH"/>
</dbReference>
<keyword evidence="5" id="KW-0804">Transcription</keyword>
<dbReference type="Gene3D" id="3.20.20.80">
    <property type="entry name" value="Glycosidases"/>
    <property type="match status" value="1"/>
</dbReference>
<dbReference type="InterPro" id="IPR037923">
    <property type="entry name" value="HTH-like"/>
</dbReference>
<evidence type="ECO:0000256" key="3">
    <source>
        <dbReference type="ARBA" id="ARBA00023015"/>
    </source>
</evidence>
<dbReference type="InterPro" id="IPR014710">
    <property type="entry name" value="RmlC-like_jellyroll"/>
</dbReference>
<dbReference type="Gene3D" id="2.60.40.1500">
    <property type="entry name" value="Glycosyl hydrolase domain, family 39"/>
    <property type="match status" value="1"/>
</dbReference>
<dbReference type="Gene3D" id="1.10.10.60">
    <property type="entry name" value="Homeodomain-like"/>
    <property type="match status" value="2"/>
</dbReference>
<dbReference type="PRINTS" id="PR00745">
    <property type="entry name" value="GLHYDRLASE39"/>
</dbReference>
<dbReference type="PROSITE" id="PS01124">
    <property type="entry name" value="HTH_ARAC_FAMILY_2"/>
    <property type="match status" value="1"/>
</dbReference>
<dbReference type="GO" id="GO:0004553">
    <property type="term" value="F:hydrolase activity, hydrolyzing O-glycosyl compounds"/>
    <property type="evidence" value="ECO:0007669"/>
    <property type="project" value="InterPro"/>
</dbReference>
<evidence type="ECO:0000256" key="7">
    <source>
        <dbReference type="PIRSR" id="PIRSR600514-1"/>
    </source>
</evidence>
<gene>
    <name evidence="9" type="ORF">FPL14_24680</name>
</gene>
<dbReference type="InterPro" id="IPR018060">
    <property type="entry name" value="HTH_AraC"/>
</dbReference>
<proteinExistence type="inferred from homology"/>
<evidence type="ECO:0000256" key="4">
    <source>
        <dbReference type="ARBA" id="ARBA00023125"/>
    </source>
</evidence>
<dbReference type="SUPFAM" id="SSF51445">
    <property type="entry name" value="(Trans)glycosidases"/>
    <property type="match status" value="1"/>
</dbReference>
<evidence type="ECO:0000256" key="6">
    <source>
        <dbReference type="ARBA" id="ARBA00023295"/>
    </source>
</evidence>
<protein>
    <submittedName>
        <fullName evidence="9">Helix-turn-helix domain-containing protein</fullName>
    </submittedName>
</protein>
<dbReference type="SUPFAM" id="SSF46689">
    <property type="entry name" value="Homeodomain-like"/>
    <property type="match status" value="2"/>
</dbReference>
<feature type="domain" description="HTH araC/xylS-type" evidence="8">
    <location>
        <begin position="192"/>
        <end position="290"/>
    </location>
</feature>
<keyword evidence="6" id="KW-0326">Glycosidase</keyword>
<feature type="active site" description="Proton donor" evidence="7">
    <location>
        <position position="503"/>
    </location>
</feature>
<dbReference type="SUPFAM" id="SSF51011">
    <property type="entry name" value="Glycosyl hydrolase domain"/>
    <property type="match status" value="1"/>
</dbReference>
<dbReference type="PANTHER" id="PTHR43280:SF2">
    <property type="entry name" value="HTH-TYPE TRANSCRIPTIONAL REGULATOR EXSA"/>
    <property type="match status" value="1"/>
</dbReference>
<dbReference type="SMART" id="SM00342">
    <property type="entry name" value="HTH_ARAC"/>
    <property type="match status" value="1"/>
</dbReference>
<dbReference type="Gene3D" id="2.60.120.10">
    <property type="entry name" value="Jelly Rolls"/>
    <property type="match status" value="1"/>
</dbReference>
<dbReference type="InterPro" id="IPR009057">
    <property type="entry name" value="Homeodomain-like_sf"/>
</dbReference>
<keyword evidence="3" id="KW-0805">Transcription regulation</keyword>
<name>A0A7G5C478_9BACL</name>
<reference evidence="9 10" key="1">
    <citation type="submission" date="2019-07" db="EMBL/GenBank/DDBJ databases">
        <authorList>
            <person name="Kim J.K."/>
            <person name="Cheong H.-M."/>
            <person name="Choi Y."/>
            <person name="Hwang K.J."/>
            <person name="Lee S."/>
            <person name="Choi C."/>
        </authorList>
    </citation>
    <scope>NUCLEOTIDE SEQUENCE [LARGE SCALE GENOMIC DNA]</scope>
    <source>
        <strain evidence="9 10">KS 22</strain>
    </source>
</reference>
<dbReference type="GO" id="GO:0003700">
    <property type="term" value="F:DNA-binding transcription factor activity"/>
    <property type="evidence" value="ECO:0007669"/>
    <property type="project" value="InterPro"/>
</dbReference>
<dbReference type="AlphaFoldDB" id="A0A7G5C478"/>
<dbReference type="Proteomes" id="UP000515679">
    <property type="component" value="Chromosome"/>
</dbReference>
<evidence type="ECO:0000256" key="1">
    <source>
        <dbReference type="ARBA" id="ARBA00008875"/>
    </source>
</evidence>
<evidence type="ECO:0000313" key="9">
    <source>
        <dbReference type="EMBL" id="QMV44012.1"/>
    </source>
</evidence>
<organism evidence="9 10">
    <name type="scientific">Cohnella cholangitidis</name>
    <dbReference type="NCBI Taxonomy" id="2598458"/>
    <lineage>
        <taxon>Bacteria</taxon>
        <taxon>Bacillati</taxon>
        <taxon>Bacillota</taxon>
        <taxon>Bacilli</taxon>
        <taxon>Bacillales</taxon>
        <taxon>Paenibacillaceae</taxon>
        <taxon>Cohnella</taxon>
    </lineage>
</organism>
<dbReference type="InterPro" id="IPR000514">
    <property type="entry name" value="Glyco_hydro_39"/>
</dbReference>
<evidence type="ECO:0000259" key="8">
    <source>
        <dbReference type="PROSITE" id="PS01124"/>
    </source>
</evidence>
<accession>A0A7G5C478</accession>
<dbReference type="SUPFAM" id="SSF51215">
    <property type="entry name" value="Regulatory protein AraC"/>
    <property type="match status" value="1"/>
</dbReference>
<keyword evidence="2" id="KW-0378">Hydrolase</keyword>
<dbReference type="KEGG" id="cchl:FPL14_24680"/>
<comment type="similarity">
    <text evidence="1">Belongs to the glycosyl hydrolase 39 family.</text>
</comment>
<evidence type="ECO:0000313" key="10">
    <source>
        <dbReference type="Proteomes" id="UP000515679"/>
    </source>
</evidence>